<proteinExistence type="predicted"/>
<dbReference type="Pfam" id="PF00929">
    <property type="entry name" value="RNase_T"/>
    <property type="match status" value="1"/>
</dbReference>
<protein>
    <submittedName>
        <fullName evidence="6">Similar to RNA exonuclease 3 acc. no. Q12090</fullName>
    </submittedName>
</protein>
<dbReference type="GO" id="GO:0005634">
    <property type="term" value="C:nucleus"/>
    <property type="evidence" value="ECO:0007669"/>
    <property type="project" value="TreeGrafter"/>
</dbReference>
<dbReference type="SMART" id="SM00479">
    <property type="entry name" value="EXOIII"/>
    <property type="match status" value="1"/>
</dbReference>
<dbReference type="Proteomes" id="UP000018144">
    <property type="component" value="Unassembled WGS sequence"/>
</dbReference>
<dbReference type="Gene3D" id="3.30.420.10">
    <property type="entry name" value="Ribonuclease H-like superfamily/Ribonuclease H"/>
    <property type="match status" value="1"/>
</dbReference>
<gene>
    <name evidence="6" type="ORF">PCON_10287</name>
</gene>
<evidence type="ECO:0000259" key="5">
    <source>
        <dbReference type="SMART" id="SM00479"/>
    </source>
</evidence>
<sequence>MLSQQYPCCGQNNRGCKTAANHVFKAPPVFMTAKYHHFAKTPQRTGLTKCVAIVLDCEMAGVKGGQGELIQLVAVDFFTGKTLIDTLVAPTLPIVDWRSWISGVTKQDMDYAIRMGKALDGWQGARKELWKHIDSETILIGHALNHDLDVLRIIHTNVIDSGILARRVSANGQQCSLMRMSKELLGMVVQNHGKSGHDCVEDTLATREVVLWCIRNPEGLKEWGKNQVKLEGPKKKKNDKASDKTTETPDAYDAEQGGVSLITKSLENVYVDMNGVRRAVTTQFY</sequence>
<dbReference type="SUPFAM" id="SSF53098">
    <property type="entry name" value="Ribonuclease H-like"/>
    <property type="match status" value="1"/>
</dbReference>
<keyword evidence="2" id="KW-0378">Hydrolase</keyword>
<dbReference type="InterPro" id="IPR047021">
    <property type="entry name" value="REXO1/3/4-like"/>
</dbReference>
<dbReference type="OMA" id="NHFVHPT"/>
<keyword evidence="3 6" id="KW-0269">Exonuclease</keyword>
<dbReference type="STRING" id="1076935.U4LAD2"/>
<evidence type="ECO:0000256" key="1">
    <source>
        <dbReference type="ARBA" id="ARBA00022722"/>
    </source>
</evidence>
<dbReference type="GO" id="GO:0006364">
    <property type="term" value="P:rRNA processing"/>
    <property type="evidence" value="ECO:0007669"/>
    <property type="project" value="TreeGrafter"/>
</dbReference>
<evidence type="ECO:0000256" key="4">
    <source>
        <dbReference type="SAM" id="MobiDB-lite"/>
    </source>
</evidence>
<dbReference type="InterPro" id="IPR036397">
    <property type="entry name" value="RNaseH_sf"/>
</dbReference>
<keyword evidence="1" id="KW-0540">Nuclease</keyword>
<dbReference type="eggNOG" id="KOG2248">
    <property type="taxonomic scope" value="Eukaryota"/>
</dbReference>
<evidence type="ECO:0000313" key="7">
    <source>
        <dbReference type="Proteomes" id="UP000018144"/>
    </source>
</evidence>
<keyword evidence="7" id="KW-1185">Reference proteome</keyword>
<dbReference type="CDD" id="cd06137">
    <property type="entry name" value="DEDDh_RNase"/>
    <property type="match status" value="1"/>
</dbReference>
<dbReference type="GO" id="GO:0003676">
    <property type="term" value="F:nucleic acid binding"/>
    <property type="evidence" value="ECO:0007669"/>
    <property type="project" value="InterPro"/>
</dbReference>
<dbReference type="PANTHER" id="PTHR12801:SF114">
    <property type="entry name" value="EXONUCLEASE, PUTATIVE (AFU_ORTHOLOGUE AFUA_7G00870)-RELATED"/>
    <property type="match status" value="1"/>
</dbReference>
<dbReference type="GO" id="GO:0000027">
    <property type="term" value="P:ribosomal large subunit assembly"/>
    <property type="evidence" value="ECO:0007669"/>
    <property type="project" value="TreeGrafter"/>
</dbReference>
<dbReference type="AlphaFoldDB" id="U4LAD2"/>
<evidence type="ECO:0000256" key="2">
    <source>
        <dbReference type="ARBA" id="ARBA00022801"/>
    </source>
</evidence>
<accession>U4LAD2</accession>
<reference evidence="6 7" key="1">
    <citation type="journal article" date="2013" name="PLoS Genet.">
        <title>The genome and development-dependent transcriptomes of Pyronema confluens: a window into fungal evolution.</title>
        <authorList>
            <person name="Traeger S."/>
            <person name="Altegoer F."/>
            <person name="Freitag M."/>
            <person name="Gabaldon T."/>
            <person name="Kempken F."/>
            <person name="Kumar A."/>
            <person name="Marcet-Houben M."/>
            <person name="Poggeler S."/>
            <person name="Stajich J.E."/>
            <person name="Nowrousian M."/>
        </authorList>
    </citation>
    <scope>NUCLEOTIDE SEQUENCE [LARGE SCALE GENOMIC DNA]</scope>
    <source>
        <strain evidence="7">CBS 100304</strain>
        <tissue evidence="6">Vegetative mycelium</tissue>
    </source>
</reference>
<dbReference type="GO" id="GO:0004527">
    <property type="term" value="F:exonuclease activity"/>
    <property type="evidence" value="ECO:0007669"/>
    <property type="project" value="UniProtKB-KW"/>
</dbReference>
<evidence type="ECO:0000313" key="6">
    <source>
        <dbReference type="EMBL" id="CCX10693.1"/>
    </source>
</evidence>
<evidence type="ECO:0000256" key="3">
    <source>
        <dbReference type="ARBA" id="ARBA00022839"/>
    </source>
</evidence>
<name>U4LAD2_PYROM</name>
<dbReference type="PANTHER" id="PTHR12801">
    <property type="entry name" value="RNA EXONUCLEASE REXO1 / RECO3 FAMILY MEMBER-RELATED"/>
    <property type="match status" value="1"/>
</dbReference>
<feature type="region of interest" description="Disordered" evidence="4">
    <location>
        <begin position="225"/>
        <end position="252"/>
    </location>
</feature>
<dbReference type="InterPro" id="IPR013520">
    <property type="entry name" value="Ribonucl_H"/>
</dbReference>
<dbReference type="OrthoDB" id="16516at2759"/>
<organism evidence="6 7">
    <name type="scientific">Pyronema omphalodes (strain CBS 100304)</name>
    <name type="common">Pyronema confluens</name>
    <dbReference type="NCBI Taxonomy" id="1076935"/>
    <lineage>
        <taxon>Eukaryota</taxon>
        <taxon>Fungi</taxon>
        <taxon>Dikarya</taxon>
        <taxon>Ascomycota</taxon>
        <taxon>Pezizomycotina</taxon>
        <taxon>Pezizomycetes</taxon>
        <taxon>Pezizales</taxon>
        <taxon>Pyronemataceae</taxon>
        <taxon>Pyronema</taxon>
    </lineage>
</organism>
<dbReference type="EMBL" id="HF935555">
    <property type="protein sequence ID" value="CCX10693.1"/>
    <property type="molecule type" value="Genomic_DNA"/>
</dbReference>
<dbReference type="InterPro" id="IPR012337">
    <property type="entry name" value="RNaseH-like_sf"/>
</dbReference>
<feature type="domain" description="Exonuclease" evidence="5">
    <location>
        <begin position="51"/>
        <end position="219"/>
    </location>
</feature>